<dbReference type="EMBL" id="LNQE01001050">
    <property type="protein sequence ID" value="KUG21553.1"/>
    <property type="molecule type" value="Genomic_DNA"/>
</dbReference>
<comment type="caution">
    <text evidence="1">The sequence shown here is derived from an EMBL/GenBank/DDBJ whole genome shotgun (WGS) entry which is preliminary data.</text>
</comment>
<dbReference type="AlphaFoldDB" id="A0A0W8FLD0"/>
<reference evidence="1" key="1">
    <citation type="journal article" date="2015" name="Proc. Natl. Acad. Sci. U.S.A.">
        <title>Networks of energetic and metabolic interactions define dynamics in microbial communities.</title>
        <authorList>
            <person name="Embree M."/>
            <person name="Liu J.K."/>
            <person name="Al-Bassam M.M."/>
            <person name="Zengler K."/>
        </authorList>
    </citation>
    <scope>NUCLEOTIDE SEQUENCE</scope>
</reference>
<accession>A0A0W8FLD0</accession>
<organism evidence="1">
    <name type="scientific">hydrocarbon metagenome</name>
    <dbReference type="NCBI Taxonomy" id="938273"/>
    <lineage>
        <taxon>unclassified sequences</taxon>
        <taxon>metagenomes</taxon>
        <taxon>ecological metagenomes</taxon>
    </lineage>
</organism>
<name>A0A0W8FLD0_9ZZZZ</name>
<gene>
    <name evidence="1" type="ORF">ASZ90_008688</name>
</gene>
<sequence>MKLLEAIAFRRPIVATKVAAYGRGLEYEQHYLRADTSEDVVRA</sequence>
<protein>
    <submittedName>
        <fullName evidence="1">Uncharacterized protein</fullName>
    </submittedName>
</protein>
<proteinExistence type="predicted"/>
<evidence type="ECO:0000313" key="1">
    <source>
        <dbReference type="EMBL" id="KUG21553.1"/>
    </source>
</evidence>